<protein>
    <submittedName>
        <fullName evidence="2">Uncharacterized protein</fullName>
    </submittedName>
</protein>
<keyword evidence="1" id="KW-0472">Membrane</keyword>
<keyword evidence="1" id="KW-0812">Transmembrane</keyword>
<name>A0A7V2SJ99_9BACT</name>
<accession>A0A7V2SJ99</accession>
<keyword evidence="1" id="KW-1133">Transmembrane helix</keyword>
<evidence type="ECO:0000256" key="1">
    <source>
        <dbReference type="SAM" id="Phobius"/>
    </source>
</evidence>
<organism evidence="2 3">
    <name type="scientific">Nitratifractor salsuginis</name>
    <dbReference type="NCBI Taxonomy" id="269261"/>
    <lineage>
        <taxon>Bacteria</taxon>
        <taxon>Pseudomonadati</taxon>
        <taxon>Campylobacterota</taxon>
        <taxon>Epsilonproteobacteria</taxon>
        <taxon>Campylobacterales</taxon>
        <taxon>Sulfurovaceae</taxon>
        <taxon>Nitratifractor</taxon>
    </lineage>
</organism>
<proteinExistence type="predicted"/>
<comment type="caution">
    <text evidence="2">The sequence shown here is derived from an EMBL/GenBank/DDBJ whole genome shotgun (WGS) entry which is preliminary data.</text>
</comment>
<dbReference type="Proteomes" id="UP000885722">
    <property type="component" value="Unassembled WGS sequence"/>
</dbReference>
<evidence type="ECO:0000313" key="2">
    <source>
        <dbReference type="EMBL" id="HFC03879.1"/>
    </source>
</evidence>
<dbReference type="EMBL" id="DRNO01000222">
    <property type="protein sequence ID" value="HFC03879.1"/>
    <property type="molecule type" value="Genomic_DNA"/>
</dbReference>
<dbReference type="AlphaFoldDB" id="A0A7V2SJ99"/>
<feature type="transmembrane region" description="Helical" evidence="1">
    <location>
        <begin position="31"/>
        <end position="50"/>
    </location>
</feature>
<sequence>MIFVKESIKFLMILFHIKQILSGVVERMRKIILSSMVFVGLVVTGAMVQGSGDLVRLASKQEALSQDIGKVYRMQDGSSLRTMIKSIKSGQKILRARVDNPELRNLLTYLNVCLNELEKVAQRPYTSMNAEKVLELSHSLSEGSRYIVASLKR</sequence>
<evidence type="ECO:0000313" key="3">
    <source>
        <dbReference type="Proteomes" id="UP000885722"/>
    </source>
</evidence>
<reference evidence="2" key="1">
    <citation type="journal article" date="2020" name="mSystems">
        <title>Genome- and Community-Level Interaction Insights into Carbon Utilization and Element Cycling Functions of Hydrothermarchaeota in Hydrothermal Sediment.</title>
        <authorList>
            <person name="Zhou Z."/>
            <person name="Liu Y."/>
            <person name="Xu W."/>
            <person name="Pan J."/>
            <person name="Luo Z.H."/>
            <person name="Li M."/>
        </authorList>
    </citation>
    <scope>NUCLEOTIDE SEQUENCE [LARGE SCALE GENOMIC DNA]</scope>
    <source>
        <strain evidence="2">HyVt-513</strain>
    </source>
</reference>
<gene>
    <name evidence="2" type="ORF">ENJ74_03295</name>
</gene>